<evidence type="ECO:0000313" key="2">
    <source>
        <dbReference type="EMBL" id="MBR0597304.1"/>
    </source>
</evidence>
<protein>
    <submittedName>
        <fullName evidence="2">DUF3311 domain-containing protein</fullName>
    </submittedName>
</protein>
<evidence type="ECO:0000313" key="3">
    <source>
        <dbReference type="Proteomes" id="UP000675664"/>
    </source>
</evidence>
<reference evidence="2" key="2">
    <citation type="submission" date="2021-04" db="EMBL/GenBank/DDBJ databases">
        <authorList>
            <person name="Liu J."/>
        </authorList>
    </citation>
    <scope>NUCLEOTIDE SEQUENCE</scope>
    <source>
        <strain evidence="2">BAD-6</strain>
    </source>
</reference>
<dbReference type="RefSeq" id="WP_227017441.1">
    <property type="nucleotide sequence ID" value="NZ_JAGSND010000003.1"/>
</dbReference>
<feature type="transmembrane region" description="Helical" evidence="1">
    <location>
        <begin position="36"/>
        <end position="64"/>
    </location>
</feature>
<feature type="transmembrane region" description="Helical" evidence="1">
    <location>
        <begin position="7"/>
        <end position="30"/>
    </location>
</feature>
<reference evidence="2" key="1">
    <citation type="submission" date="2021-04" db="EMBL/GenBank/DDBJ databases">
        <title>Sinoanaerobacter chloroacetimidivorans sp. nov., an obligate anaerobic bacterium isolated from anaerobic sludge.</title>
        <authorList>
            <person name="Bao Y."/>
        </authorList>
    </citation>
    <scope>NUCLEOTIDE SEQUENCE</scope>
    <source>
        <strain evidence="2">BAD-6</strain>
    </source>
</reference>
<organism evidence="2 3">
    <name type="scientific">Sinanaerobacter chloroacetimidivorans</name>
    <dbReference type="NCBI Taxonomy" id="2818044"/>
    <lineage>
        <taxon>Bacteria</taxon>
        <taxon>Bacillati</taxon>
        <taxon>Bacillota</taxon>
        <taxon>Clostridia</taxon>
        <taxon>Peptostreptococcales</taxon>
        <taxon>Anaerovoracaceae</taxon>
        <taxon>Sinanaerobacter</taxon>
    </lineage>
</organism>
<comment type="caution">
    <text evidence="2">The sequence shown here is derived from an EMBL/GenBank/DDBJ whole genome shotgun (WGS) entry which is preliminary data.</text>
</comment>
<evidence type="ECO:0000256" key="1">
    <source>
        <dbReference type="SAM" id="Phobius"/>
    </source>
</evidence>
<sequence length="79" mass="9281">MSKKRLYLLTAAYFIILIGFMTFPVTVQLINRIYPYILGFPCFQFFILLFVILAALGLMVLFILEDRIEKKAHRGEFDD</sequence>
<keyword evidence="3" id="KW-1185">Reference proteome</keyword>
<proteinExistence type="predicted"/>
<dbReference type="AlphaFoldDB" id="A0A8J7VYZ5"/>
<keyword evidence="1" id="KW-0812">Transmembrane</keyword>
<keyword evidence="1" id="KW-0472">Membrane</keyword>
<dbReference type="EMBL" id="JAGSND010000003">
    <property type="protein sequence ID" value="MBR0597304.1"/>
    <property type="molecule type" value="Genomic_DNA"/>
</dbReference>
<gene>
    <name evidence="2" type="ORF">KCX82_05440</name>
</gene>
<dbReference type="Proteomes" id="UP000675664">
    <property type="component" value="Unassembled WGS sequence"/>
</dbReference>
<keyword evidence="1" id="KW-1133">Transmembrane helix</keyword>
<name>A0A8J7VYZ5_9FIRM</name>
<accession>A0A8J7VYZ5</accession>